<dbReference type="InterPro" id="IPR036259">
    <property type="entry name" value="MFS_trans_sf"/>
</dbReference>
<dbReference type="PROSITE" id="PS50850">
    <property type="entry name" value="MFS"/>
    <property type="match status" value="1"/>
</dbReference>
<feature type="transmembrane region" description="Helical" evidence="8">
    <location>
        <begin position="385"/>
        <end position="407"/>
    </location>
</feature>
<keyword evidence="11" id="KW-1185">Reference proteome</keyword>
<feature type="transmembrane region" description="Helical" evidence="8">
    <location>
        <begin position="295"/>
        <end position="316"/>
    </location>
</feature>
<dbReference type="InterPro" id="IPR011701">
    <property type="entry name" value="MFS"/>
</dbReference>
<comment type="subcellular location">
    <subcellularLocation>
        <location evidence="1">Cell membrane</location>
        <topology evidence="1">Multi-pass membrane protein</topology>
    </subcellularLocation>
</comment>
<evidence type="ECO:0000256" key="7">
    <source>
        <dbReference type="ARBA" id="ARBA00023136"/>
    </source>
</evidence>
<name>A0A2I7N5M8_9NEIS</name>
<feature type="transmembrane region" description="Helical" evidence="8">
    <location>
        <begin position="80"/>
        <end position="98"/>
    </location>
</feature>
<dbReference type="AlphaFoldDB" id="A0A2I7N5M8"/>
<evidence type="ECO:0000256" key="4">
    <source>
        <dbReference type="ARBA" id="ARBA00022692"/>
    </source>
</evidence>
<dbReference type="Pfam" id="PF07690">
    <property type="entry name" value="MFS_1"/>
    <property type="match status" value="1"/>
</dbReference>
<keyword evidence="6 8" id="KW-1133">Transmembrane helix</keyword>
<keyword evidence="5" id="KW-0769">Symport</keyword>
<evidence type="ECO:0000256" key="8">
    <source>
        <dbReference type="SAM" id="Phobius"/>
    </source>
</evidence>
<dbReference type="PANTHER" id="PTHR43528:SF7">
    <property type="entry name" value="MFS TRANSPORTER"/>
    <property type="match status" value="1"/>
</dbReference>
<feature type="transmembrane region" description="Helical" evidence="8">
    <location>
        <begin position="179"/>
        <end position="198"/>
    </location>
</feature>
<keyword evidence="2" id="KW-0813">Transport</keyword>
<dbReference type="OrthoDB" id="6766492at2"/>
<evidence type="ECO:0000256" key="5">
    <source>
        <dbReference type="ARBA" id="ARBA00022847"/>
    </source>
</evidence>
<keyword evidence="7 8" id="KW-0472">Membrane</keyword>
<proteinExistence type="predicted"/>
<dbReference type="PANTHER" id="PTHR43528">
    <property type="entry name" value="ALPHA-KETOGLUTARATE PERMEASE"/>
    <property type="match status" value="1"/>
</dbReference>
<keyword evidence="3" id="KW-1003">Cell membrane</keyword>
<evidence type="ECO:0000259" key="9">
    <source>
        <dbReference type="PROSITE" id="PS50850"/>
    </source>
</evidence>
<protein>
    <recommendedName>
        <fullName evidence="9">Major facilitator superfamily (MFS) profile domain-containing protein</fullName>
    </recommendedName>
</protein>
<reference evidence="11" key="1">
    <citation type="submission" date="2017-11" db="EMBL/GenBank/DDBJ databases">
        <authorList>
            <person name="Chan K.G."/>
            <person name="Lee L.S."/>
        </authorList>
    </citation>
    <scope>NUCLEOTIDE SEQUENCE [LARGE SCALE GENOMIC DNA]</scope>
    <source>
        <strain evidence="11">DSM 100970</strain>
    </source>
</reference>
<dbReference type="Proteomes" id="UP000236655">
    <property type="component" value="Chromosome"/>
</dbReference>
<dbReference type="GO" id="GO:0015293">
    <property type="term" value="F:symporter activity"/>
    <property type="evidence" value="ECO:0007669"/>
    <property type="project" value="UniProtKB-KW"/>
</dbReference>
<dbReference type="KEGG" id="nba:CUN60_05515"/>
<organism evidence="10 11">
    <name type="scientific">Aquella oligotrophica</name>
    <dbReference type="NCBI Taxonomy" id="2067065"/>
    <lineage>
        <taxon>Bacteria</taxon>
        <taxon>Pseudomonadati</taxon>
        <taxon>Pseudomonadota</taxon>
        <taxon>Betaproteobacteria</taxon>
        <taxon>Neisseriales</taxon>
        <taxon>Neisseriaceae</taxon>
        <taxon>Aquella</taxon>
    </lineage>
</organism>
<gene>
    <name evidence="10" type="ORF">CUN60_05515</name>
</gene>
<feature type="transmembrane region" description="Helical" evidence="8">
    <location>
        <begin position="143"/>
        <end position="167"/>
    </location>
</feature>
<evidence type="ECO:0000256" key="1">
    <source>
        <dbReference type="ARBA" id="ARBA00004651"/>
    </source>
</evidence>
<dbReference type="Gene3D" id="1.20.1250.20">
    <property type="entry name" value="MFS general substrate transporter like domains"/>
    <property type="match status" value="1"/>
</dbReference>
<feature type="transmembrane region" description="Helical" evidence="8">
    <location>
        <begin position="50"/>
        <end position="68"/>
    </location>
</feature>
<feature type="domain" description="Major facilitator superfamily (MFS) profile" evidence="9">
    <location>
        <begin position="8"/>
        <end position="409"/>
    </location>
</feature>
<feature type="transmembrane region" description="Helical" evidence="8">
    <location>
        <begin position="322"/>
        <end position="346"/>
    </location>
</feature>
<evidence type="ECO:0000256" key="6">
    <source>
        <dbReference type="ARBA" id="ARBA00022989"/>
    </source>
</evidence>
<evidence type="ECO:0000313" key="11">
    <source>
        <dbReference type="Proteomes" id="UP000236655"/>
    </source>
</evidence>
<evidence type="ECO:0000256" key="3">
    <source>
        <dbReference type="ARBA" id="ARBA00022475"/>
    </source>
</evidence>
<accession>A0A2I7N5M8</accession>
<feature type="transmembrane region" description="Helical" evidence="8">
    <location>
        <begin position="358"/>
        <end position="379"/>
    </location>
</feature>
<dbReference type="InterPro" id="IPR051084">
    <property type="entry name" value="H+-coupled_symporters"/>
</dbReference>
<evidence type="ECO:0000256" key="2">
    <source>
        <dbReference type="ARBA" id="ARBA00022448"/>
    </source>
</evidence>
<dbReference type="EMBL" id="CP024847">
    <property type="protein sequence ID" value="AUR51773.1"/>
    <property type="molecule type" value="Genomic_DNA"/>
</dbReference>
<feature type="transmembrane region" description="Helical" evidence="8">
    <location>
        <begin position="20"/>
        <end position="38"/>
    </location>
</feature>
<keyword evidence="4 8" id="KW-0812">Transmembrane</keyword>
<dbReference type="RefSeq" id="WP_102951072.1">
    <property type="nucleotide sequence ID" value="NZ_CP024847.1"/>
</dbReference>
<feature type="transmembrane region" description="Helical" evidence="8">
    <location>
        <begin position="104"/>
        <end position="123"/>
    </location>
</feature>
<evidence type="ECO:0000313" key="10">
    <source>
        <dbReference type="EMBL" id="AUR51773.1"/>
    </source>
</evidence>
<feature type="transmembrane region" description="Helical" evidence="8">
    <location>
        <begin position="230"/>
        <end position="252"/>
    </location>
</feature>
<dbReference type="SUPFAM" id="SSF103473">
    <property type="entry name" value="MFS general substrate transporter"/>
    <property type="match status" value="1"/>
</dbReference>
<dbReference type="InterPro" id="IPR020846">
    <property type="entry name" value="MFS_dom"/>
</dbReference>
<feature type="transmembrane region" description="Helical" evidence="8">
    <location>
        <begin position="264"/>
        <end position="288"/>
    </location>
</feature>
<dbReference type="GO" id="GO:0005886">
    <property type="term" value="C:plasma membrane"/>
    <property type="evidence" value="ECO:0007669"/>
    <property type="project" value="UniProtKB-SubCell"/>
</dbReference>
<sequence length="418" mass="46307">MNQEERRIVGLSALGGMLELYDFAIYGTFAIYFSHKFFPSGNQYTTLLETYMVFLLGFILRPIGGIIFSHIGDEHGRKKVLVYTILIMGISSLGIALLPTYEQIGMGAPLLLLLMRLLQGLAVGGELPTTFVYISESMSSKRLLAFGITMAGVFSGYLFAAIINFIMTKTFSKEALNDYAWRLPFAIGGIVCFVSYHIRKTLRETKAFQEVMNKPKLPVVYLIKNFKPQIIAGIFFSATQQVFSIVGIIYMPSYMNAILKLDTAYISNLLPCALIATVIIIAAVGIYFNKLQNVYKLMLTSLILNLLIVPVVFFLISSKLHIVSGYIILMALHGLIGLMIPLYITLLFPTNIRLSGVALCYNVSVATFGGTAPIIITTLLKETSLIYLVPVAYILIFVGLSIFFTIATKKVAVENMMS</sequence>